<evidence type="ECO:0000313" key="2">
    <source>
        <dbReference type="Proteomes" id="UP000805193"/>
    </source>
</evidence>
<dbReference type="Proteomes" id="UP000805193">
    <property type="component" value="Unassembled WGS sequence"/>
</dbReference>
<organism evidence="1 2">
    <name type="scientific">Ixodes persulcatus</name>
    <name type="common">Taiga tick</name>
    <dbReference type="NCBI Taxonomy" id="34615"/>
    <lineage>
        <taxon>Eukaryota</taxon>
        <taxon>Metazoa</taxon>
        <taxon>Ecdysozoa</taxon>
        <taxon>Arthropoda</taxon>
        <taxon>Chelicerata</taxon>
        <taxon>Arachnida</taxon>
        <taxon>Acari</taxon>
        <taxon>Parasitiformes</taxon>
        <taxon>Ixodida</taxon>
        <taxon>Ixodoidea</taxon>
        <taxon>Ixodidae</taxon>
        <taxon>Ixodinae</taxon>
        <taxon>Ixodes</taxon>
    </lineage>
</organism>
<proteinExistence type="predicted"/>
<dbReference type="EMBL" id="JABSTQ010007512">
    <property type="protein sequence ID" value="KAG0435603.1"/>
    <property type="molecule type" value="Genomic_DNA"/>
</dbReference>
<accession>A0AC60QLV6</accession>
<reference evidence="1 2" key="1">
    <citation type="journal article" date="2020" name="Cell">
        <title>Large-Scale Comparative Analyses of Tick Genomes Elucidate Their Genetic Diversity and Vector Capacities.</title>
        <authorList>
            <consortium name="Tick Genome and Microbiome Consortium (TIGMIC)"/>
            <person name="Jia N."/>
            <person name="Wang J."/>
            <person name="Shi W."/>
            <person name="Du L."/>
            <person name="Sun Y."/>
            <person name="Zhan W."/>
            <person name="Jiang J.F."/>
            <person name="Wang Q."/>
            <person name="Zhang B."/>
            <person name="Ji P."/>
            <person name="Bell-Sakyi L."/>
            <person name="Cui X.M."/>
            <person name="Yuan T.T."/>
            <person name="Jiang B.G."/>
            <person name="Yang W.F."/>
            <person name="Lam T.T."/>
            <person name="Chang Q.C."/>
            <person name="Ding S.J."/>
            <person name="Wang X.J."/>
            <person name="Zhu J.G."/>
            <person name="Ruan X.D."/>
            <person name="Zhao L."/>
            <person name="Wei J.T."/>
            <person name="Ye R.Z."/>
            <person name="Que T.C."/>
            <person name="Du C.H."/>
            <person name="Zhou Y.H."/>
            <person name="Cheng J.X."/>
            <person name="Dai P.F."/>
            <person name="Guo W.B."/>
            <person name="Han X.H."/>
            <person name="Huang E.J."/>
            <person name="Li L.F."/>
            <person name="Wei W."/>
            <person name="Gao Y.C."/>
            <person name="Liu J.Z."/>
            <person name="Shao H.Z."/>
            <person name="Wang X."/>
            <person name="Wang C.C."/>
            <person name="Yang T.C."/>
            <person name="Huo Q.B."/>
            <person name="Li W."/>
            <person name="Chen H.Y."/>
            <person name="Chen S.E."/>
            <person name="Zhou L.G."/>
            <person name="Ni X.B."/>
            <person name="Tian J.H."/>
            <person name="Sheng Y."/>
            <person name="Liu T."/>
            <person name="Pan Y.S."/>
            <person name="Xia L.Y."/>
            <person name="Li J."/>
            <person name="Zhao F."/>
            <person name="Cao W.C."/>
        </authorList>
    </citation>
    <scope>NUCLEOTIDE SEQUENCE [LARGE SCALE GENOMIC DNA]</scope>
    <source>
        <strain evidence="1">Iper-2018</strain>
    </source>
</reference>
<gene>
    <name evidence="1" type="ORF">HPB47_018390</name>
</gene>
<protein>
    <submittedName>
        <fullName evidence="1">Uncharacterized protein</fullName>
    </submittedName>
</protein>
<name>A0AC60QLV6_IXOPE</name>
<comment type="caution">
    <text evidence="1">The sequence shown here is derived from an EMBL/GenBank/DDBJ whole genome shotgun (WGS) entry which is preliminary data.</text>
</comment>
<keyword evidence="2" id="KW-1185">Reference proteome</keyword>
<sequence>MGASPGMEVIKSNKGGRKLIQDSRKVVAGSCTCRYGVLGECKHSAAVVHYINKHEVSACTSVPQAWGKPSKRPKLSDKASIADHFGGNRSNFVGKQEPREVPLRYIIDHFPDIDTPFTDILRLTGQNQVELECAQVLEDIVNDAVTVVKKSEVELVLQHLTHQASDGEALKDRLGQLKDPEKAFFKKRVATHDVLGICMATMAQSKCAQ</sequence>
<evidence type="ECO:0000313" key="1">
    <source>
        <dbReference type="EMBL" id="KAG0435603.1"/>
    </source>
</evidence>